<feature type="region of interest" description="Disordered" evidence="11">
    <location>
        <begin position="1401"/>
        <end position="1446"/>
    </location>
</feature>
<feature type="compositionally biased region" description="Pro residues" evidence="11">
    <location>
        <begin position="484"/>
        <end position="493"/>
    </location>
</feature>
<feature type="compositionally biased region" description="Polar residues" evidence="11">
    <location>
        <begin position="290"/>
        <end position="301"/>
    </location>
</feature>
<feature type="compositionally biased region" description="Polar residues" evidence="11">
    <location>
        <begin position="1366"/>
        <end position="1377"/>
    </location>
</feature>
<dbReference type="GO" id="GO:0016192">
    <property type="term" value="P:vesicle-mediated transport"/>
    <property type="evidence" value="ECO:0007669"/>
    <property type="project" value="UniProtKB-KW"/>
</dbReference>
<evidence type="ECO:0000256" key="2">
    <source>
        <dbReference type="ARBA" id="ARBA00005927"/>
    </source>
</evidence>
<evidence type="ECO:0000256" key="8">
    <source>
        <dbReference type="ARBA" id="ARBA00023136"/>
    </source>
</evidence>
<evidence type="ECO:0000259" key="12">
    <source>
        <dbReference type="Pfam" id="PF12931"/>
    </source>
</evidence>
<evidence type="ECO:0000256" key="1">
    <source>
        <dbReference type="ARBA" id="ARBA00004397"/>
    </source>
</evidence>
<dbReference type="GO" id="GO:0070971">
    <property type="term" value="C:endoplasmic reticulum exit site"/>
    <property type="evidence" value="ECO:0007669"/>
    <property type="project" value="TreeGrafter"/>
</dbReference>
<feature type="domain" description="Sec16 central conserved" evidence="13">
    <location>
        <begin position="866"/>
        <end position="984"/>
    </location>
</feature>
<feature type="compositionally biased region" description="Polar residues" evidence="11">
    <location>
        <begin position="1499"/>
        <end position="1510"/>
    </location>
</feature>
<evidence type="ECO:0000256" key="10">
    <source>
        <dbReference type="RuleBase" id="RU364101"/>
    </source>
</evidence>
<dbReference type="Proteomes" id="UP000226431">
    <property type="component" value="Unassembled WGS sequence"/>
</dbReference>
<dbReference type="CDD" id="cd09233">
    <property type="entry name" value="ACE1-Sec16-like"/>
    <property type="match status" value="1"/>
</dbReference>
<proteinExistence type="inferred from homology"/>
<dbReference type="PANTHER" id="PTHR13402:SF6">
    <property type="entry name" value="SECRETORY 16, ISOFORM I"/>
    <property type="match status" value="1"/>
</dbReference>
<keyword evidence="6 10" id="KW-0653">Protein transport</keyword>
<dbReference type="GO" id="GO:0012507">
    <property type="term" value="C:ER to Golgi transport vesicle membrane"/>
    <property type="evidence" value="ECO:0007669"/>
    <property type="project" value="TreeGrafter"/>
</dbReference>
<dbReference type="EMBL" id="NJES01000004">
    <property type="protein sequence ID" value="PHH81013.1"/>
    <property type="molecule type" value="Genomic_DNA"/>
</dbReference>
<feature type="region of interest" description="Disordered" evidence="11">
    <location>
        <begin position="1340"/>
        <end position="1377"/>
    </location>
</feature>
<evidence type="ECO:0000256" key="5">
    <source>
        <dbReference type="ARBA" id="ARBA00022892"/>
    </source>
</evidence>
<dbReference type="PANTHER" id="PTHR13402">
    <property type="entry name" value="RGPR-RELATED"/>
    <property type="match status" value="1"/>
</dbReference>
<feature type="compositionally biased region" description="Pro residues" evidence="11">
    <location>
        <begin position="779"/>
        <end position="794"/>
    </location>
</feature>
<feature type="compositionally biased region" description="Basic and acidic residues" evidence="11">
    <location>
        <begin position="89"/>
        <end position="102"/>
    </location>
</feature>
<accession>A0A2C5ZME6</accession>
<comment type="caution">
    <text evidence="14">The sequence shown here is derived from an EMBL/GenBank/DDBJ whole genome shotgun (WGS) entry which is preliminary data.</text>
</comment>
<dbReference type="GO" id="GO:0005789">
    <property type="term" value="C:endoplasmic reticulum membrane"/>
    <property type="evidence" value="ECO:0007669"/>
    <property type="project" value="UniProtKB-SubCell"/>
</dbReference>
<dbReference type="InterPro" id="IPR024340">
    <property type="entry name" value="Sec16_CCD"/>
</dbReference>
<dbReference type="Gene3D" id="1.25.40.1030">
    <property type="match status" value="1"/>
</dbReference>
<comment type="function">
    <text evidence="9 10">Involved in the initiation of assembly of the COPII coat required for the formation of transport vesicles from the endoplasmic reticulum (ER) and the selection of cargo molecules. Also involved in autophagy.</text>
</comment>
<feature type="compositionally biased region" description="Polar residues" evidence="11">
    <location>
        <begin position="560"/>
        <end position="573"/>
    </location>
</feature>
<feature type="compositionally biased region" description="Basic and acidic residues" evidence="11">
    <location>
        <begin position="186"/>
        <end position="198"/>
    </location>
</feature>
<name>A0A2C5ZME6_9HYPO</name>
<dbReference type="FunFam" id="1.25.40.1030:FF:000008">
    <property type="entry name" value="Protein transport protein sec16"/>
    <property type="match status" value="1"/>
</dbReference>
<feature type="region of interest" description="Disordered" evidence="11">
    <location>
        <begin position="1669"/>
        <end position="1697"/>
    </location>
</feature>
<protein>
    <recommendedName>
        <fullName evidence="10">Protein transport protein sec16</fullName>
    </recommendedName>
</protein>
<feature type="domain" description="Sec16 Sec23-binding" evidence="12">
    <location>
        <begin position="1040"/>
        <end position="1343"/>
    </location>
</feature>
<evidence type="ECO:0000313" key="15">
    <source>
        <dbReference type="Proteomes" id="UP000226431"/>
    </source>
</evidence>
<evidence type="ECO:0000256" key="3">
    <source>
        <dbReference type="ARBA" id="ARBA00022448"/>
    </source>
</evidence>
<dbReference type="GO" id="GO:0007030">
    <property type="term" value="P:Golgi organization"/>
    <property type="evidence" value="ECO:0007669"/>
    <property type="project" value="TreeGrafter"/>
</dbReference>
<feature type="compositionally biased region" description="Basic and acidic residues" evidence="11">
    <location>
        <begin position="1572"/>
        <end position="1606"/>
    </location>
</feature>
<dbReference type="GO" id="GO:0015031">
    <property type="term" value="P:protein transport"/>
    <property type="evidence" value="ECO:0007669"/>
    <property type="project" value="UniProtKB-KW"/>
</dbReference>
<keyword evidence="7 10" id="KW-0072">Autophagy</keyword>
<feature type="region of interest" description="Disordered" evidence="11">
    <location>
        <begin position="772"/>
        <end position="859"/>
    </location>
</feature>
<dbReference type="Pfam" id="PF12932">
    <property type="entry name" value="Sec16"/>
    <property type="match status" value="1"/>
</dbReference>
<gene>
    <name evidence="14" type="ORF">CDD80_4317</name>
</gene>
<dbReference type="OrthoDB" id="8918678at2759"/>
<evidence type="ECO:0000256" key="9">
    <source>
        <dbReference type="ARBA" id="ARBA00024687"/>
    </source>
</evidence>
<evidence type="ECO:0000256" key="6">
    <source>
        <dbReference type="ARBA" id="ARBA00022927"/>
    </source>
</evidence>
<feature type="region of interest" description="Disordered" evidence="11">
    <location>
        <begin position="1"/>
        <end position="721"/>
    </location>
</feature>
<comment type="subcellular location">
    <subcellularLocation>
        <location evidence="1">Endoplasmic reticulum membrane</location>
        <topology evidence="1">Peripheral membrane protein</topology>
        <orientation evidence="1">Cytoplasmic side</orientation>
    </subcellularLocation>
</comment>
<feature type="compositionally biased region" description="Polar residues" evidence="11">
    <location>
        <begin position="536"/>
        <end position="549"/>
    </location>
</feature>
<feature type="compositionally biased region" description="Polar residues" evidence="11">
    <location>
        <begin position="115"/>
        <end position="134"/>
    </location>
</feature>
<organism evidence="14 15">
    <name type="scientific">Ophiocordyceps camponoti-rufipedis</name>
    <dbReference type="NCBI Taxonomy" id="2004952"/>
    <lineage>
        <taxon>Eukaryota</taxon>
        <taxon>Fungi</taxon>
        <taxon>Dikarya</taxon>
        <taxon>Ascomycota</taxon>
        <taxon>Pezizomycotina</taxon>
        <taxon>Sordariomycetes</taxon>
        <taxon>Hypocreomycetidae</taxon>
        <taxon>Hypocreales</taxon>
        <taxon>Ophiocordycipitaceae</taxon>
        <taxon>Ophiocordyceps</taxon>
    </lineage>
</organism>
<keyword evidence="3 10" id="KW-0813">Transport</keyword>
<feature type="compositionally biased region" description="Gly residues" evidence="11">
    <location>
        <begin position="1343"/>
        <end position="1357"/>
    </location>
</feature>
<evidence type="ECO:0000256" key="7">
    <source>
        <dbReference type="ARBA" id="ARBA00023006"/>
    </source>
</evidence>
<feature type="compositionally biased region" description="Acidic residues" evidence="11">
    <location>
        <begin position="357"/>
        <end position="370"/>
    </location>
</feature>
<feature type="compositionally biased region" description="Polar residues" evidence="11">
    <location>
        <begin position="1"/>
        <end position="10"/>
    </location>
</feature>
<evidence type="ECO:0000259" key="13">
    <source>
        <dbReference type="Pfam" id="PF12932"/>
    </source>
</evidence>
<comment type="similarity">
    <text evidence="2 10">Belongs to the SEC16 family.</text>
</comment>
<feature type="compositionally biased region" description="Acidic residues" evidence="11">
    <location>
        <begin position="333"/>
        <end position="349"/>
    </location>
</feature>
<dbReference type="GO" id="GO:0006914">
    <property type="term" value="P:autophagy"/>
    <property type="evidence" value="ECO:0007669"/>
    <property type="project" value="UniProtKB-KW"/>
</dbReference>
<keyword evidence="8 10" id="KW-0472">Membrane</keyword>
<reference evidence="14 15" key="1">
    <citation type="submission" date="2017-06" db="EMBL/GenBank/DDBJ databases">
        <title>Ant-infecting Ophiocordyceps genomes reveal a high diversity of potential behavioral manipulation genes and a possible major role for enterotoxins.</title>
        <authorList>
            <person name="De Bekker C."/>
            <person name="Evans H.C."/>
            <person name="Brachmann A."/>
            <person name="Hughes D.P."/>
        </authorList>
    </citation>
    <scope>NUCLEOTIDE SEQUENCE [LARGE SCALE GENOMIC DNA]</scope>
    <source>
        <strain evidence="14 15">Map16</strain>
    </source>
</reference>
<dbReference type="Pfam" id="PF12931">
    <property type="entry name" value="TPR_Sec16"/>
    <property type="match status" value="1"/>
</dbReference>
<sequence length="1717" mass="183411">MADGPPNSSWHPALMPNSSPLSSPLSSTLSSPAHRNAAAHQGATELDVKSSLVDAWPSEEAAADDGDAWLVGDDTGGPSNSPPDVDGEPWPREAHLGYRPIDDNPPSVQEARPPTMNSQHSSSMSFARTVSHEVNFNDEDEWNPARSDAHPSPRPAQGPEDNGSSAQMNTEVDAEPTSEVCNLSPHPREDSRPEHDRTSQAIASDEQDMEARYEEDMPAIASEEQHTQARYEEGIPLMSSEPVGPTGSFADDDDDFFAQIQQSEENPPLPAIQRKSTTQAMGGHFDASVGSVSESETMGNGQHQPEPQQKEPHQEPQQDQDLSAKWQAAFAGGDDDDDDDDEFLVEDGVDASAFLGSDDEGLLDDEEDLLPDAVPPVNVPSSSTNVPSSLVYVPSSPANVPSSSSSPYFPTMASPLSPPLQQQQPTSPFTIPQQYPPRSEPSRTQSFADKSKDGYSSPYDLPTDLLSNTVVKPRKRTSMQPREQPAPPAPPPRSTSMYAPGRPPALGASPVQTAHGRPPAPGASPVQTAHGLGLNQAFSPSSLRNQSSFFEELPVVPRSRPTSRQSSVYTPTGQAPPVAVAGFASPPAVTVPTIPQTTSPYAAATQPSAPMPPPPTTAARYSPAPMGHQAAAPQPPTSRYSPAPAAQRFNSMPLPTAPQQPVLPHMPRTSSPLAHFEASRDKFPRVGPPNADVPHRANSFDPRLTRVSSLPPTTEVDEEEDDRALLVNRSVTVSMAQVDPKNYSAPSLPTLHQTNPHSSAYPAATIQPLSRATTSYAPGPHPAQPSFIPPPPPVRAATHSPAEMRPLNPSARPSTAHALSPPAPAPVPLQPAYAPSTRKRGPSLTANMMPPSDGREDDPLQRWRGAPLLTWGVGGTMVTSFPRSIARYTMNQTMPTVWRTCGEVKVQNIKDILPLADRFSKFPGPLKGKSKKKEALAWLAAGIEAQERDLGQLEFNPQLSLEAKRGVERLLLWKLLRVFIEFDGTLEGGAAVEKAVREVLSPATSTAAVPSLARSVGDGQPGPVTSSAADGVDPVAMEQIRHHLLQGNPEVAVWTAVDKRLWGHAMLISHAVSPDLYKRVSQEFVRKEVNYPGHNNESMAALYKVLSGDFDDCVNELVPSHARVGLQLVSTEAASEPTKDAMEGLDKWRETLTLILYNRSTDDVRALNALGKLLSDYGRAEAAQICFIFSRNVSVFGGLDDQKVDFVLLGSDHRQQSDQFAKETEALQLSEVYEYGLSLAGGAAAAVGAPHLAGYKLQHAVTLAEYGYRDKALQYCDAIDAAIASQTRRSPYHHAILETALHDFMTRLRQAPKDASSSWISKPSMNKVSDSVWNHFSKFVTGDDGGSGPNGTGGEGESGPFARVATTPNMSRSPSISNFESYGGGASPSYTANAASSRYAPAAVQNAHPSANPPSGRGSSEYPRNPYETIYGGPLSPQGPVGGGGPVSARHPAAGLGFGPVIQETARIVPNGHENQAPAVSAPLDRAPQMLQESPHIYTQSEKPASTAHSPHQGYSPYGQTYEPPQLTTPQHADGESAGGGGYQTPSYQPYGYEPPSYNPPQGGENTSPNVEGERRASGQDEKSKAEKDRENEEMFRKAAEEDAKRAAAKQPAKKGWGFGGWFGGSKKNESMDDAARSPNTAGKPIRAKLGEASSFVFDPELKRWVNKKPGAENVEVKKAAPPPPRSTPRSDAGGGGAFAIGSESVCIRVGCWGGTA</sequence>
<feature type="region of interest" description="Disordered" evidence="11">
    <location>
        <begin position="1499"/>
        <end position="1647"/>
    </location>
</feature>
<keyword evidence="15" id="KW-1185">Reference proteome</keyword>
<feature type="compositionally biased region" description="Basic and acidic residues" evidence="11">
    <location>
        <begin position="1627"/>
        <end position="1636"/>
    </location>
</feature>
<feature type="compositionally biased region" description="Low complexity" evidence="11">
    <location>
        <begin position="379"/>
        <end position="407"/>
    </location>
</feature>
<dbReference type="STRING" id="2004952.A0A2C5ZME6"/>
<feature type="compositionally biased region" description="Basic and acidic residues" evidence="11">
    <location>
        <begin position="223"/>
        <end position="233"/>
    </location>
</feature>
<evidence type="ECO:0000256" key="11">
    <source>
        <dbReference type="SAM" id="MobiDB-lite"/>
    </source>
</evidence>
<feature type="compositionally biased region" description="Low complexity" evidence="11">
    <location>
        <begin position="18"/>
        <end position="32"/>
    </location>
</feature>
<dbReference type="InterPro" id="IPR024298">
    <property type="entry name" value="Sec16_Sec23-bd"/>
</dbReference>
<keyword evidence="5 10" id="KW-0931">ER-Golgi transport</keyword>
<evidence type="ECO:0000313" key="14">
    <source>
        <dbReference type="EMBL" id="PHH81013.1"/>
    </source>
</evidence>
<evidence type="ECO:0000256" key="4">
    <source>
        <dbReference type="ARBA" id="ARBA00022824"/>
    </source>
</evidence>
<keyword evidence="4 10" id="KW-0256">Endoplasmic reticulum</keyword>
<dbReference type="GO" id="GO:0070973">
    <property type="term" value="P:protein localization to endoplasmic reticulum exit site"/>
    <property type="evidence" value="ECO:0007669"/>
    <property type="project" value="TreeGrafter"/>
</dbReference>